<gene>
    <name evidence="2" type="ORF">DI536_25600</name>
</gene>
<protein>
    <recommendedName>
        <fullName evidence="1">GST N-terminal domain-containing protein</fullName>
    </recommendedName>
</protein>
<evidence type="ECO:0000313" key="2">
    <source>
        <dbReference type="EMBL" id="PZR08014.1"/>
    </source>
</evidence>
<reference evidence="2 3" key="1">
    <citation type="submission" date="2017-08" db="EMBL/GenBank/DDBJ databases">
        <title>Infants hospitalized years apart are colonized by the same room-sourced microbial strains.</title>
        <authorList>
            <person name="Brooks B."/>
            <person name="Olm M.R."/>
            <person name="Firek B.A."/>
            <person name="Baker R."/>
            <person name="Thomas B.C."/>
            <person name="Morowitz M.J."/>
            <person name="Banfield J.F."/>
        </authorList>
    </citation>
    <scope>NUCLEOTIDE SEQUENCE [LARGE SCALE GENOMIC DNA]</scope>
    <source>
        <strain evidence="2">S2_003_000_R2_14</strain>
    </source>
</reference>
<sequence>MFELFHAISDPESARVRRHVVEHDVDVRFRNVTYDEVQRDLLARGGRDAPALWDGERLFQGADAIIQRLSHR</sequence>
<feature type="domain" description="GST N-terminal" evidence="1">
    <location>
        <begin position="6"/>
        <end position="71"/>
    </location>
</feature>
<name>A0A2W5UX88_9BACT</name>
<proteinExistence type="predicted"/>
<dbReference type="Pfam" id="PF13417">
    <property type="entry name" value="GST_N_3"/>
    <property type="match status" value="1"/>
</dbReference>
<comment type="caution">
    <text evidence="2">The sequence shown here is derived from an EMBL/GenBank/DDBJ whole genome shotgun (WGS) entry which is preliminary data.</text>
</comment>
<organism evidence="2 3">
    <name type="scientific">Archangium gephyra</name>
    <dbReference type="NCBI Taxonomy" id="48"/>
    <lineage>
        <taxon>Bacteria</taxon>
        <taxon>Pseudomonadati</taxon>
        <taxon>Myxococcota</taxon>
        <taxon>Myxococcia</taxon>
        <taxon>Myxococcales</taxon>
        <taxon>Cystobacterineae</taxon>
        <taxon>Archangiaceae</taxon>
        <taxon>Archangium</taxon>
    </lineage>
</organism>
<dbReference type="SUPFAM" id="SSF52833">
    <property type="entry name" value="Thioredoxin-like"/>
    <property type="match status" value="1"/>
</dbReference>
<dbReference type="InterPro" id="IPR004045">
    <property type="entry name" value="Glutathione_S-Trfase_N"/>
</dbReference>
<dbReference type="InterPro" id="IPR036249">
    <property type="entry name" value="Thioredoxin-like_sf"/>
</dbReference>
<evidence type="ECO:0000259" key="1">
    <source>
        <dbReference type="Pfam" id="PF13417"/>
    </source>
</evidence>
<dbReference type="AlphaFoldDB" id="A0A2W5UX88"/>
<accession>A0A2W5UX88</accession>
<dbReference type="Proteomes" id="UP000249061">
    <property type="component" value="Unassembled WGS sequence"/>
</dbReference>
<dbReference type="EMBL" id="QFQP01000027">
    <property type="protein sequence ID" value="PZR08014.1"/>
    <property type="molecule type" value="Genomic_DNA"/>
</dbReference>
<evidence type="ECO:0000313" key="3">
    <source>
        <dbReference type="Proteomes" id="UP000249061"/>
    </source>
</evidence>